<dbReference type="Gene3D" id="1.10.150.520">
    <property type="match status" value="1"/>
</dbReference>
<keyword evidence="6" id="KW-1185">Reference proteome</keyword>
<evidence type="ECO:0000256" key="3">
    <source>
        <dbReference type="ARBA" id="ARBA00022801"/>
    </source>
</evidence>
<evidence type="ECO:0000256" key="4">
    <source>
        <dbReference type="ARBA" id="ARBA00022842"/>
    </source>
</evidence>
<proteinExistence type="predicted"/>
<comment type="caution">
    <text evidence="5">The sequence shown here is derived from an EMBL/GenBank/DDBJ whole genome shotgun (WGS) entry which is preliminary data.</text>
</comment>
<dbReference type="PANTHER" id="PTHR46470">
    <property type="entry name" value="N-ACYLNEURAMINATE-9-PHOSPHATASE"/>
    <property type="match status" value="1"/>
</dbReference>
<dbReference type="GO" id="GO:0016791">
    <property type="term" value="F:phosphatase activity"/>
    <property type="evidence" value="ECO:0007669"/>
    <property type="project" value="TreeGrafter"/>
</dbReference>
<dbReference type="SUPFAM" id="SSF56784">
    <property type="entry name" value="HAD-like"/>
    <property type="match status" value="1"/>
</dbReference>
<dbReference type="SFLD" id="SFLDG01129">
    <property type="entry name" value="C1.5:_HAD__Beta-PGM__Phosphata"/>
    <property type="match status" value="1"/>
</dbReference>
<dbReference type="Gene3D" id="3.40.50.1000">
    <property type="entry name" value="HAD superfamily/HAD-like"/>
    <property type="match status" value="1"/>
</dbReference>
<organism evidence="5 6">
    <name type="scientific">Zeaxanthinibacter enoshimensis</name>
    <dbReference type="NCBI Taxonomy" id="392009"/>
    <lineage>
        <taxon>Bacteria</taxon>
        <taxon>Pseudomonadati</taxon>
        <taxon>Bacteroidota</taxon>
        <taxon>Flavobacteriia</taxon>
        <taxon>Flavobacteriales</taxon>
        <taxon>Flavobacteriaceae</taxon>
        <taxon>Zeaxanthinibacter</taxon>
    </lineage>
</organism>
<reference evidence="5 6" key="1">
    <citation type="submission" date="2019-03" db="EMBL/GenBank/DDBJ databases">
        <title>Genomic Encyclopedia of Archaeal and Bacterial Type Strains, Phase II (KMG-II): from individual species to whole genera.</title>
        <authorList>
            <person name="Goeker M."/>
        </authorList>
    </citation>
    <scope>NUCLEOTIDE SEQUENCE [LARGE SCALE GENOMIC DNA]</scope>
    <source>
        <strain evidence="5 6">DSM 18435</strain>
    </source>
</reference>
<dbReference type="InterPro" id="IPR051400">
    <property type="entry name" value="HAD-like_hydrolase"/>
</dbReference>
<dbReference type="Proteomes" id="UP000295468">
    <property type="component" value="Unassembled WGS sequence"/>
</dbReference>
<dbReference type="InterPro" id="IPR006439">
    <property type="entry name" value="HAD-SF_hydro_IA"/>
</dbReference>
<evidence type="ECO:0000313" key="6">
    <source>
        <dbReference type="Proteomes" id="UP000295468"/>
    </source>
</evidence>
<sequence length="225" mass="26683">MMKYWSVDIKVDEQTLIVFDLDDTLYNEIDFLRSAYELIAKKIRPDEWKLLFSSMFSRYRCGKDVFEWLSATYGCEKNDLLKMYRYHKPDISLFDGAEQLLKDIRKNGGSLGILTDGRSLTQRNKIEALGITEFFKQIIISEEIGTEKPNRRNFDVFETNEGFNKYYYIADNFKKDFLSPNQLSWTTIGLIDNGKNIHKEGYKYMEEERLRPHYLVGSFHEIRII</sequence>
<gene>
    <name evidence="5" type="ORF">CLV82_1860</name>
</gene>
<dbReference type="GO" id="GO:0046872">
    <property type="term" value="F:metal ion binding"/>
    <property type="evidence" value="ECO:0007669"/>
    <property type="project" value="UniProtKB-KW"/>
</dbReference>
<evidence type="ECO:0000256" key="1">
    <source>
        <dbReference type="ARBA" id="ARBA00001946"/>
    </source>
</evidence>
<accession>A0A4R6TMR1</accession>
<dbReference type="EMBL" id="SNYI01000002">
    <property type="protein sequence ID" value="TDQ31158.1"/>
    <property type="molecule type" value="Genomic_DNA"/>
</dbReference>
<protein>
    <submittedName>
        <fullName evidence="5">Putative hydrolase of the HAD superfamily</fullName>
    </submittedName>
</protein>
<name>A0A4R6TMR1_9FLAO</name>
<evidence type="ECO:0000256" key="2">
    <source>
        <dbReference type="ARBA" id="ARBA00022723"/>
    </source>
</evidence>
<evidence type="ECO:0000313" key="5">
    <source>
        <dbReference type="EMBL" id="TDQ31158.1"/>
    </source>
</evidence>
<keyword evidence="3 5" id="KW-0378">Hydrolase</keyword>
<dbReference type="SFLD" id="SFLDS00003">
    <property type="entry name" value="Haloacid_Dehalogenase"/>
    <property type="match status" value="1"/>
</dbReference>
<dbReference type="AlphaFoldDB" id="A0A4R6TMR1"/>
<dbReference type="Pfam" id="PF13419">
    <property type="entry name" value="HAD_2"/>
    <property type="match status" value="1"/>
</dbReference>
<dbReference type="InterPro" id="IPR041492">
    <property type="entry name" value="HAD_2"/>
</dbReference>
<dbReference type="NCBIfam" id="TIGR01549">
    <property type="entry name" value="HAD-SF-IA-v1"/>
    <property type="match status" value="1"/>
</dbReference>
<dbReference type="PANTHER" id="PTHR46470:SF2">
    <property type="entry name" value="GLYCERALDEHYDE 3-PHOSPHATE PHOSPHATASE"/>
    <property type="match status" value="1"/>
</dbReference>
<dbReference type="InterPro" id="IPR023214">
    <property type="entry name" value="HAD_sf"/>
</dbReference>
<comment type="cofactor">
    <cofactor evidence="1">
        <name>Mg(2+)</name>
        <dbReference type="ChEBI" id="CHEBI:18420"/>
    </cofactor>
</comment>
<keyword evidence="2" id="KW-0479">Metal-binding</keyword>
<dbReference type="GO" id="GO:0044281">
    <property type="term" value="P:small molecule metabolic process"/>
    <property type="evidence" value="ECO:0007669"/>
    <property type="project" value="UniProtKB-ARBA"/>
</dbReference>
<dbReference type="InterPro" id="IPR036412">
    <property type="entry name" value="HAD-like_sf"/>
</dbReference>
<keyword evidence="4" id="KW-0460">Magnesium</keyword>